<organism evidence="2 3">
    <name type="scientific">Paratractidigestivibacter faecalis</name>
    <dbReference type="NCBI Taxonomy" id="2292441"/>
    <lineage>
        <taxon>Bacteria</taxon>
        <taxon>Bacillati</taxon>
        <taxon>Actinomycetota</taxon>
        <taxon>Coriobacteriia</taxon>
        <taxon>Coriobacteriales</taxon>
        <taxon>Atopobiaceae</taxon>
        <taxon>Paratractidigestivibacter</taxon>
    </lineage>
</organism>
<protein>
    <recommendedName>
        <fullName evidence="4">Phospholipase C/D domain-containing protein</fullName>
    </recommendedName>
</protein>
<comment type="caution">
    <text evidence="2">The sequence shown here is derived from an EMBL/GenBank/DDBJ whole genome shotgun (WGS) entry which is preliminary data.</text>
</comment>
<evidence type="ECO:0008006" key="4">
    <source>
        <dbReference type="Google" id="ProtNLM"/>
    </source>
</evidence>
<accession>A0ABV1IF49</accession>
<evidence type="ECO:0000313" key="2">
    <source>
        <dbReference type="EMBL" id="MEQ2637247.1"/>
    </source>
</evidence>
<keyword evidence="3" id="KW-1185">Reference proteome</keyword>
<dbReference type="Proteomes" id="UP001478817">
    <property type="component" value="Unassembled WGS sequence"/>
</dbReference>
<gene>
    <name evidence="2" type="ORF">AAAT05_02635</name>
</gene>
<reference evidence="2 3" key="1">
    <citation type="submission" date="2024-04" db="EMBL/GenBank/DDBJ databases">
        <title>Human intestinal bacterial collection.</title>
        <authorList>
            <person name="Pauvert C."/>
            <person name="Hitch T.C.A."/>
            <person name="Clavel T."/>
        </authorList>
    </citation>
    <scope>NUCLEOTIDE SEQUENCE [LARGE SCALE GENOMIC DNA]</scope>
    <source>
        <strain evidence="2 3">CLA-AA-H197</strain>
    </source>
</reference>
<name>A0ABV1IF49_9ACTN</name>
<evidence type="ECO:0000313" key="3">
    <source>
        <dbReference type="Proteomes" id="UP001478817"/>
    </source>
</evidence>
<evidence type="ECO:0000256" key="1">
    <source>
        <dbReference type="SAM" id="MobiDB-lite"/>
    </source>
</evidence>
<sequence>MPAVVTHDLFGRAVADDVADLMNFRSVDERDAYLLGNQGPDPLFYLVAHPLMAKWSKLGNTMHDAAPAPLLVAMREAADQLEGRERGIARAYVAGFTSHWALDSTMHPFVYYWQNGLTRAGVPGLDASDAQKVHAEIERDWDEMALFRLTGKTVAEWRPYREVLVASPEVLSCVDKLYFYVTLWVFGQPVDPQAFSVSVHEFRLLQRLFYSAGGGKRLALGGVERLFTRGRYSLYRAMSHRVRRQDTSDFDNRGHAAWENPFTGEVSHADFWELFEGAQARILPLIDEIVISGAGLGSVRELTGDLNFEGNPVAPEPAGKDAPTEAAR</sequence>
<dbReference type="RefSeq" id="WP_349181692.1">
    <property type="nucleotide sequence ID" value="NZ_JBBNGS010000003.1"/>
</dbReference>
<feature type="compositionally biased region" description="Basic and acidic residues" evidence="1">
    <location>
        <begin position="318"/>
        <end position="328"/>
    </location>
</feature>
<dbReference type="EMBL" id="JBBNGS010000003">
    <property type="protein sequence ID" value="MEQ2637247.1"/>
    <property type="molecule type" value="Genomic_DNA"/>
</dbReference>
<feature type="region of interest" description="Disordered" evidence="1">
    <location>
        <begin position="308"/>
        <end position="328"/>
    </location>
</feature>
<proteinExistence type="predicted"/>